<reference evidence="1" key="1">
    <citation type="submission" date="2021-03" db="EMBL/GenBank/DDBJ databases">
        <title>Draft genome sequence of rust myrtle Austropuccinia psidii MF-1, a brazilian biotype.</title>
        <authorList>
            <person name="Quecine M.C."/>
            <person name="Pachon D.M.R."/>
            <person name="Bonatelli M.L."/>
            <person name="Correr F.H."/>
            <person name="Franceschini L.M."/>
            <person name="Leite T.F."/>
            <person name="Margarido G.R.A."/>
            <person name="Almeida C.A."/>
            <person name="Ferrarezi J.A."/>
            <person name="Labate C.A."/>
        </authorList>
    </citation>
    <scope>NUCLEOTIDE SEQUENCE</scope>
    <source>
        <strain evidence="1">MF-1</strain>
    </source>
</reference>
<keyword evidence="2" id="KW-1185">Reference proteome</keyword>
<dbReference type="AlphaFoldDB" id="A0A9Q3PJE5"/>
<organism evidence="1 2">
    <name type="scientific">Austropuccinia psidii MF-1</name>
    <dbReference type="NCBI Taxonomy" id="1389203"/>
    <lineage>
        <taxon>Eukaryota</taxon>
        <taxon>Fungi</taxon>
        <taxon>Dikarya</taxon>
        <taxon>Basidiomycota</taxon>
        <taxon>Pucciniomycotina</taxon>
        <taxon>Pucciniomycetes</taxon>
        <taxon>Pucciniales</taxon>
        <taxon>Sphaerophragmiaceae</taxon>
        <taxon>Austropuccinia</taxon>
    </lineage>
</organism>
<evidence type="ECO:0000313" key="1">
    <source>
        <dbReference type="EMBL" id="MBW0562657.1"/>
    </source>
</evidence>
<dbReference type="OrthoDB" id="2595244at2759"/>
<evidence type="ECO:0000313" key="2">
    <source>
        <dbReference type="Proteomes" id="UP000765509"/>
    </source>
</evidence>
<name>A0A9Q3PJE5_9BASI</name>
<accession>A0A9Q3PJE5</accession>
<dbReference type="Proteomes" id="UP000765509">
    <property type="component" value="Unassembled WGS sequence"/>
</dbReference>
<gene>
    <name evidence="1" type="ORF">O181_102372</name>
</gene>
<dbReference type="EMBL" id="AVOT02072941">
    <property type="protein sequence ID" value="MBW0562657.1"/>
    <property type="molecule type" value="Genomic_DNA"/>
</dbReference>
<comment type="caution">
    <text evidence="1">The sequence shown here is derived from an EMBL/GenBank/DDBJ whole genome shotgun (WGS) entry which is preliminary data.</text>
</comment>
<protein>
    <submittedName>
        <fullName evidence="1">Uncharacterized protein</fullName>
    </submittedName>
</protein>
<proteinExistence type="predicted"/>
<sequence length="82" mass="9477">MILNVERPYPPLLRRTAYLASPRASEALESHINYLMKLGVLRKVKHNEEVEVITPVIITWHNYKSSMVGDFIPLNTYAVPDR</sequence>